<comment type="function">
    <text evidence="1">Dirigent proteins impart stereoselectivity on the phenoxy radical-coupling reaction, yielding optically active lignans from two molecules of coniferyl alcohol in the biosynthesis of lignans, flavonolignans, and alkaloids and thus plays a central role in plant secondary metabolism.</text>
</comment>
<dbReference type="Pfam" id="PF03018">
    <property type="entry name" value="Dirigent"/>
    <property type="match status" value="1"/>
</dbReference>
<name>A0A444ZI01_ARAHY</name>
<comment type="subcellular location">
    <subcellularLocation>
        <location evidence="1">Secreted</location>
        <location evidence="1">Extracellular space</location>
        <location evidence="1">Apoplast</location>
    </subcellularLocation>
</comment>
<keyword evidence="3" id="KW-1185">Reference proteome</keyword>
<sequence length="40" mass="4543">MPIVGGSGVFRFCRGYAQAKTHSIDEMVAVVEYDVYVFHY</sequence>
<dbReference type="InterPro" id="IPR004265">
    <property type="entry name" value="Dirigent"/>
</dbReference>
<dbReference type="GO" id="GO:0048046">
    <property type="term" value="C:apoplast"/>
    <property type="evidence" value="ECO:0007669"/>
    <property type="project" value="UniProtKB-SubCell"/>
</dbReference>
<evidence type="ECO:0000313" key="2">
    <source>
        <dbReference type="EMBL" id="RYR13825.1"/>
    </source>
</evidence>
<accession>A0A444ZI01</accession>
<comment type="caution">
    <text evidence="2">The sequence shown here is derived from an EMBL/GenBank/DDBJ whole genome shotgun (WGS) entry which is preliminary data.</text>
</comment>
<comment type="similarity">
    <text evidence="1">Belongs to the plant dirigent protein family.</text>
</comment>
<keyword evidence="1" id="KW-0964">Secreted</keyword>
<dbReference type="EMBL" id="SDMP01000014">
    <property type="protein sequence ID" value="RYR13825.1"/>
    <property type="molecule type" value="Genomic_DNA"/>
</dbReference>
<evidence type="ECO:0000256" key="1">
    <source>
        <dbReference type="RuleBase" id="RU363099"/>
    </source>
</evidence>
<organism evidence="2 3">
    <name type="scientific">Arachis hypogaea</name>
    <name type="common">Peanut</name>
    <dbReference type="NCBI Taxonomy" id="3818"/>
    <lineage>
        <taxon>Eukaryota</taxon>
        <taxon>Viridiplantae</taxon>
        <taxon>Streptophyta</taxon>
        <taxon>Embryophyta</taxon>
        <taxon>Tracheophyta</taxon>
        <taxon>Spermatophyta</taxon>
        <taxon>Magnoliopsida</taxon>
        <taxon>eudicotyledons</taxon>
        <taxon>Gunneridae</taxon>
        <taxon>Pentapetalae</taxon>
        <taxon>rosids</taxon>
        <taxon>fabids</taxon>
        <taxon>Fabales</taxon>
        <taxon>Fabaceae</taxon>
        <taxon>Papilionoideae</taxon>
        <taxon>50 kb inversion clade</taxon>
        <taxon>dalbergioids sensu lato</taxon>
        <taxon>Dalbergieae</taxon>
        <taxon>Pterocarpus clade</taxon>
        <taxon>Arachis</taxon>
    </lineage>
</organism>
<proteinExistence type="inferred from homology"/>
<gene>
    <name evidence="2" type="ORF">Ahy_B04g070611</name>
</gene>
<comment type="subunit">
    <text evidence="1">Homodimer.</text>
</comment>
<dbReference type="Proteomes" id="UP000289738">
    <property type="component" value="Chromosome B04"/>
</dbReference>
<keyword evidence="1" id="KW-0052">Apoplast</keyword>
<dbReference type="AlphaFoldDB" id="A0A444ZI01"/>
<protein>
    <recommendedName>
        <fullName evidence="1">Dirigent protein</fullName>
    </recommendedName>
</protein>
<reference evidence="2 3" key="1">
    <citation type="submission" date="2019-01" db="EMBL/GenBank/DDBJ databases">
        <title>Sequencing of cultivated peanut Arachis hypogaea provides insights into genome evolution and oil improvement.</title>
        <authorList>
            <person name="Chen X."/>
        </authorList>
    </citation>
    <scope>NUCLEOTIDE SEQUENCE [LARGE SCALE GENOMIC DNA]</scope>
    <source>
        <strain evidence="3">cv. Fuhuasheng</strain>
        <tissue evidence="2">Leaves</tissue>
    </source>
</reference>
<evidence type="ECO:0000313" key="3">
    <source>
        <dbReference type="Proteomes" id="UP000289738"/>
    </source>
</evidence>